<dbReference type="STRING" id="285676.GA0070561_3558"/>
<protein>
    <recommendedName>
        <fullName evidence="5">SWIM-type domain-containing protein</fullName>
    </recommendedName>
</protein>
<dbReference type="Proteomes" id="UP000198864">
    <property type="component" value="Unassembled WGS sequence"/>
</dbReference>
<reference evidence="1 4" key="2">
    <citation type="submission" date="2018-03" db="EMBL/GenBank/DDBJ databases">
        <title>Genomic framework for the identification of Micromonospora saelicesensis and Micromonospora noduli.</title>
        <authorList>
            <person name="Riesco R."/>
            <person name="Trujillo M.E."/>
        </authorList>
    </citation>
    <scope>NUCLEOTIDE SEQUENCE [LARGE SCALE GENOMIC DNA]</scope>
    <source>
        <strain evidence="1 4">GAR05</strain>
    </source>
</reference>
<accession>A0A1C4XMK6</accession>
<dbReference type="EMBL" id="PXXW01000018">
    <property type="protein sequence ID" value="RAO00283.1"/>
    <property type="molecule type" value="Genomic_DNA"/>
</dbReference>
<dbReference type="AlphaFoldDB" id="A0A1C4XMK6"/>
<reference evidence="2 3" key="1">
    <citation type="submission" date="2016-06" db="EMBL/GenBank/DDBJ databases">
        <authorList>
            <person name="Kjaerup R.B."/>
            <person name="Dalgaard T.S."/>
            <person name="Juul-Madsen H.R."/>
        </authorList>
    </citation>
    <scope>NUCLEOTIDE SEQUENCE [LARGE SCALE GENOMIC DNA]</scope>
    <source>
        <strain evidence="2 3">DSM 44871</strain>
    </source>
</reference>
<sequence>MTDADGAGWRRRSVLAVVPPARPRKLTKVPFVELADGRLQGVVSSGSDVERVYVSSVAAGTHAYQCSTNNNRPCGGLRGHPCKHLQALADEALLQYGVDRVARYLRVDVGDGVSGGSELLARLNGQPEPASAAVVFSRFLRHLSYLELPGAAATLPELHWFPATGAGR</sequence>
<name>A0A1C4XMK6_9ACTN</name>
<dbReference type="Proteomes" id="UP000249334">
    <property type="component" value="Unassembled WGS sequence"/>
</dbReference>
<keyword evidence="4" id="KW-1185">Reference proteome</keyword>
<evidence type="ECO:0000313" key="1">
    <source>
        <dbReference type="EMBL" id="RAO00283.1"/>
    </source>
</evidence>
<proteinExistence type="predicted"/>
<evidence type="ECO:0000313" key="2">
    <source>
        <dbReference type="EMBL" id="SCF09769.1"/>
    </source>
</evidence>
<evidence type="ECO:0000313" key="4">
    <source>
        <dbReference type="Proteomes" id="UP000249334"/>
    </source>
</evidence>
<evidence type="ECO:0008006" key="5">
    <source>
        <dbReference type="Google" id="ProtNLM"/>
    </source>
</evidence>
<gene>
    <name evidence="2" type="ORF">GA0070561_3558</name>
    <name evidence="1" type="ORF">GAR05_02253</name>
</gene>
<evidence type="ECO:0000313" key="3">
    <source>
        <dbReference type="Proteomes" id="UP000198864"/>
    </source>
</evidence>
<dbReference type="EMBL" id="FMCR01000003">
    <property type="protein sequence ID" value="SCF09769.1"/>
    <property type="molecule type" value="Genomic_DNA"/>
</dbReference>
<organism evidence="2 3">
    <name type="scientific">Micromonospora saelicesensis</name>
    <dbReference type="NCBI Taxonomy" id="285676"/>
    <lineage>
        <taxon>Bacteria</taxon>
        <taxon>Bacillati</taxon>
        <taxon>Actinomycetota</taxon>
        <taxon>Actinomycetes</taxon>
        <taxon>Micromonosporales</taxon>
        <taxon>Micromonosporaceae</taxon>
        <taxon>Micromonospora</taxon>
    </lineage>
</organism>